<keyword evidence="3" id="KW-1185">Reference proteome</keyword>
<reference evidence="3" key="1">
    <citation type="journal article" date="2011" name="Proc. Natl. Acad. Sci. U.S.A.">
        <title>Obligate biotrophy features unraveled by the genomic analysis of rust fungi.</title>
        <authorList>
            <person name="Duplessis S."/>
            <person name="Cuomo C.A."/>
            <person name="Lin Y.-C."/>
            <person name="Aerts A."/>
            <person name="Tisserant E."/>
            <person name="Veneault-Fourrey C."/>
            <person name="Joly D.L."/>
            <person name="Hacquard S."/>
            <person name="Amselem J."/>
            <person name="Cantarel B.L."/>
            <person name="Chiu R."/>
            <person name="Coutinho P.M."/>
            <person name="Feau N."/>
            <person name="Field M."/>
            <person name="Frey P."/>
            <person name="Gelhaye E."/>
            <person name="Goldberg J."/>
            <person name="Grabherr M.G."/>
            <person name="Kodira C.D."/>
            <person name="Kohler A."/>
            <person name="Kuees U."/>
            <person name="Lindquist E.A."/>
            <person name="Lucas S.M."/>
            <person name="Mago R."/>
            <person name="Mauceli E."/>
            <person name="Morin E."/>
            <person name="Murat C."/>
            <person name="Pangilinan J.L."/>
            <person name="Park R."/>
            <person name="Pearson M."/>
            <person name="Quesneville H."/>
            <person name="Rouhier N."/>
            <person name="Sakthikumar S."/>
            <person name="Salamov A.A."/>
            <person name="Schmutz J."/>
            <person name="Selles B."/>
            <person name="Shapiro H."/>
            <person name="Tanguay P."/>
            <person name="Tuskan G.A."/>
            <person name="Henrissat B."/>
            <person name="Van de Peer Y."/>
            <person name="Rouze P."/>
            <person name="Ellis J.G."/>
            <person name="Dodds P.N."/>
            <person name="Schein J.E."/>
            <person name="Zhong S."/>
            <person name="Hamelin R.C."/>
            <person name="Grigoriev I.V."/>
            <person name="Szabo L.J."/>
            <person name="Martin F."/>
        </authorList>
    </citation>
    <scope>NUCLEOTIDE SEQUENCE [LARGE SCALE GENOMIC DNA]</scope>
    <source>
        <strain evidence="3">98AG31 / pathotype 3-4-7</strain>
    </source>
</reference>
<sequence length="71" mass="8113">MMSVREALGCNLHKGFSSRSKLSRTLHEGFPNDDAAKRSDDEKHRYETSKRSCSEVKKTSSQDSCYNPCQR</sequence>
<evidence type="ECO:0000313" key="3">
    <source>
        <dbReference type="Proteomes" id="UP000001072"/>
    </source>
</evidence>
<accession>F4S3E3</accession>
<dbReference type="Proteomes" id="UP000001072">
    <property type="component" value="Unassembled WGS sequence"/>
</dbReference>
<dbReference type="HOGENOM" id="CLU_2740562_0_0_1"/>
<protein>
    <submittedName>
        <fullName evidence="2">Uncharacterized protein</fullName>
    </submittedName>
</protein>
<gene>
    <name evidence="2" type="ORF">MELLADRAFT_73118</name>
</gene>
<dbReference type="AlphaFoldDB" id="F4S3E3"/>
<dbReference type="EMBL" id="GL883143">
    <property type="protein sequence ID" value="EGG00852.1"/>
    <property type="molecule type" value="Genomic_DNA"/>
</dbReference>
<name>F4S3E3_MELLP</name>
<feature type="compositionally biased region" description="Polar residues" evidence="1">
    <location>
        <begin position="61"/>
        <end position="71"/>
    </location>
</feature>
<feature type="region of interest" description="Disordered" evidence="1">
    <location>
        <begin position="17"/>
        <end position="71"/>
    </location>
</feature>
<proteinExistence type="predicted"/>
<dbReference type="GeneID" id="18932290"/>
<organism evidence="3">
    <name type="scientific">Melampsora larici-populina (strain 98AG31 / pathotype 3-4-7)</name>
    <name type="common">Poplar leaf rust fungus</name>
    <dbReference type="NCBI Taxonomy" id="747676"/>
    <lineage>
        <taxon>Eukaryota</taxon>
        <taxon>Fungi</taxon>
        <taxon>Dikarya</taxon>
        <taxon>Basidiomycota</taxon>
        <taxon>Pucciniomycotina</taxon>
        <taxon>Pucciniomycetes</taxon>
        <taxon>Pucciniales</taxon>
        <taxon>Melampsoraceae</taxon>
        <taxon>Melampsora</taxon>
    </lineage>
</organism>
<dbReference type="KEGG" id="mlr:MELLADRAFT_73118"/>
<dbReference type="RefSeq" id="XP_007415926.1">
    <property type="nucleotide sequence ID" value="XM_007415864.1"/>
</dbReference>
<dbReference type="InParanoid" id="F4S3E3"/>
<evidence type="ECO:0000313" key="2">
    <source>
        <dbReference type="EMBL" id="EGG00852.1"/>
    </source>
</evidence>
<feature type="compositionally biased region" description="Basic and acidic residues" evidence="1">
    <location>
        <begin position="34"/>
        <end position="60"/>
    </location>
</feature>
<dbReference type="VEuPathDB" id="FungiDB:MELLADRAFT_73118"/>
<evidence type="ECO:0000256" key="1">
    <source>
        <dbReference type="SAM" id="MobiDB-lite"/>
    </source>
</evidence>